<keyword evidence="4" id="KW-1185">Reference proteome</keyword>
<accession>A0A7W9SV36</accession>
<evidence type="ECO:0000313" key="4">
    <source>
        <dbReference type="Proteomes" id="UP000520814"/>
    </source>
</evidence>
<name>A0A7W9SV36_ARMRO</name>
<feature type="signal peptide" evidence="2">
    <location>
        <begin position="1"/>
        <end position="20"/>
    </location>
</feature>
<dbReference type="Proteomes" id="UP000520814">
    <property type="component" value="Unassembled WGS sequence"/>
</dbReference>
<proteinExistence type="predicted"/>
<evidence type="ECO:0000313" key="3">
    <source>
        <dbReference type="EMBL" id="MBB6053381.1"/>
    </source>
</evidence>
<keyword evidence="2" id="KW-0732">Signal</keyword>
<comment type="caution">
    <text evidence="3">The sequence shown here is derived from an EMBL/GenBank/DDBJ whole genome shotgun (WGS) entry which is preliminary data.</text>
</comment>
<sequence>MRNGLLALAAVLALSTAASADLKLVQTTTMEGELGQKVQKPGDPKSPTVTLYYKGNRQRTESGDRVTIFDGQRMLVLNTKAKTYQVLPKDPSGGAANPMMAMMDIKADIRVAPTGKTQTIQGKKATQYVMTMTMNLGMRPGSTKAPGSSQKAPPPGEMKIPPLTSKTELWTAEFPGVTLSAAMSRQSLPNGMGSMPFMKDMTEKMKTVKGIPLLTTTSQEIMGKHMEMTIKTTSLSEAPLPDSLFAPPAGFKQVPYEAPGLMIPGGGR</sequence>
<dbReference type="RefSeq" id="WP_184203474.1">
    <property type="nucleotide sequence ID" value="NZ_JACHGW010000006.1"/>
</dbReference>
<evidence type="ECO:0008006" key="5">
    <source>
        <dbReference type="Google" id="ProtNLM"/>
    </source>
</evidence>
<dbReference type="EMBL" id="JACHGW010000006">
    <property type="protein sequence ID" value="MBB6053381.1"/>
    <property type="molecule type" value="Genomic_DNA"/>
</dbReference>
<dbReference type="Gene3D" id="2.50.20.10">
    <property type="entry name" value="Lipoprotein localisation LolA/LolB/LppX"/>
    <property type="match status" value="1"/>
</dbReference>
<gene>
    <name evidence="3" type="ORF">HNQ39_005215</name>
</gene>
<feature type="region of interest" description="Disordered" evidence="1">
    <location>
        <begin position="140"/>
        <end position="162"/>
    </location>
</feature>
<dbReference type="AlphaFoldDB" id="A0A7W9SV36"/>
<reference evidence="3 4" key="1">
    <citation type="submission" date="2020-08" db="EMBL/GenBank/DDBJ databases">
        <title>Genomic Encyclopedia of Type Strains, Phase IV (KMG-IV): sequencing the most valuable type-strain genomes for metagenomic binning, comparative biology and taxonomic classification.</title>
        <authorList>
            <person name="Goeker M."/>
        </authorList>
    </citation>
    <scope>NUCLEOTIDE SEQUENCE [LARGE SCALE GENOMIC DNA]</scope>
    <source>
        <strain evidence="3 4">DSM 23562</strain>
    </source>
</reference>
<organism evidence="3 4">
    <name type="scientific">Armatimonas rosea</name>
    <dbReference type="NCBI Taxonomy" id="685828"/>
    <lineage>
        <taxon>Bacteria</taxon>
        <taxon>Bacillati</taxon>
        <taxon>Armatimonadota</taxon>
        <taxon>Armatimonadia</taxon>
        <taxon>Armatimonadales</taxon>
        <taxon>Armatimonadaceae</taxon>
        <taxon>Armatimonas</taxon>
    </lineage>
</organism>
<evidence type="ECO:0000256" key="2">
    <source>
        <dbReference type="SAM" id="SignalP"/>
    </source>
</evidence>
<protein>
    <recommendedName>
        <fullName evidence="5">DUF4412 domain-containing protein</fullName>
    </recommendedName>
</protein>
<feature type="chain" id="PRO_5031256019" description="DUF4412 domain-containing protein" evidence="2">
    <location>
        <begin position="21"/>
        <end position="268"/>
    </location>
</feature>
<evidence type="ECO:0000256" key="1">
    <source>
        <dbReference type="SAM" id="MobiDB-lite"/>
    </source>
</evidence>